<comment type="caution">
    <text evidence="1">The sequence shown here is derived from an EMBL/GenBank/DDBJ whole genome shotgun (WGS) entry which is preliminary data.</text>
</comment>
<reference evidence="1" key="1">
    <citation type="journal article" date="2020" name="bioRxiv">
        <title>A rank-normalized archaeal taxonomy based on genome phylogeny resolves widespread incomplete and uneven classifications.</title>
        <authorList>
            <person name="Rinke C."/>
            <person name="Chuvochina M."/>
            <person name="Mussig A.J."/>
            <person name="Chaumeil P.-A."/>
            <person name="Waite D.W."/>
            <person name="Whitman W.B."/>
            <person name="Parks D.H."/>
            <person name="Hugenholtz P."/>
        </authorList>
    </citation>
    <scope>NUCLEOTIDE SEQUENCE</scope>
    <source>
        <strain evidence="1">UBA8838</strain>
    </source>
</reference>
<dbReference type="Proteomes" id="UP000646844">
    <property type="component" value="Unassembled WGS sequence"/>
</dbReference>
<sequence>MKSLKEVILEVLERADEELSKMQQNKIEEIFKEFSSSDFPLKVYPDPALFQIDFTLWYGLFYRNRETDKTIFEEVLQKFDKEALDKVKSMKIISGNFSIRGFQRINDRYYVKLYNSIGEFVVEVGKQEWETQQKIKNTHTIACHIMSYNGKYYLVGVVEYIPLVDENGLIMPTYVDKALEMVDSTKLKAIEDLNVTDKTTLKQCLSKYPAQWIDQICDTLNIKGRVKKEKIDAITEFYTKNLDKILEKLPEEAIEILRLILKEGGVVKYGKLSKKFLDDTSYFHHEPKTPLGILRFYCLVFVGKMNINGKNYKVAIIPSDLRDVLKKQLDFV</sequence>
<protein>
    <submittedName>
        <fullName evidence="1">Uncharacterized protein</fullName>
    </submittedName>
</protein>
<dbReference type="RefSeq" id="WP_010979826.1">
    <property type="nucleotide sequence ID" value="NZ_BAABQO010000013.1"/>
</dbReference>
<proteinExistence type="predicted"/>
<evidence type="ECO:0000313" key="1">
    <source>
        <dbReference type="EMBL" id="HII73380.1"/>
    </source>
</evidence>
<accession>A0A832T7G2</accession>
<evidence type="ECO:0000313" key="2">
    <source>
        <dbReference type="Proteomes" id="UP000646844"/>
    </source>
</evidence>
<organism evidence="1 2">
    <name type="scientific">Sulfurisphaera tokodaii</name>
    <dbReference type="NCBI Taxonomy" id="111955"/>
    <lineage>
        <taxon>Archaea</taxon>
        <taxon>Thermoproteota</taxon>
        <taxon>Thermoprotei</taxon>
        <taxon>Sulfolobales</taxon>
        <taxon>Sulfolobaceae</taxon>
        <taxon>Sulfurisphaera</taxon>
    </lineage>
</organism>
<dbReference type="OMA" id="YPATWIN"/>
<dbReference type="GeneID" id="1459813"/>
<dbReference type="EMBL" id="DUJO01000013">
    <property type="protein sequence ID" value="HII73380.1"/>
    <property type="molecule type" value="Genomic_DNA"/>
</dbReference>
<name>A0A832T7G2_9CREN</name>
<dbReference type="AlphaFoldDB" id="A0A832T7G2"/>
<gene>
    <name evidence="1" type="ORF">HA332_03085</name>
</gene>